<dbReference type="RefSeq" id="WP_006264289.1">
    <property type="nucleotide sequence ID" value="NZ_JH590838.1"/>
</dbReference>
<protein>
    <submittedName>
        <fullName evidence="1">Uncharacterized protein</fullName>
    </submittedName>
</protein>
<evidence type="ECO:0000313" key="2">
    <source>
        <dbReference type="Proteomes" id="UP000004834"/>
    </source>
</evidence>
<organism evidence="1 2">
    <name type="scientific">Myroides odoratimimus CIP 101113</name>
    <dbReference type="NCBI Taxonomy" id="883154"/>
    <lineage>
        <taxon>Bacteria</taxon>
        <taxon>Pseudomonadati</taxon>
        <taxon>Bacteroidota</taxon>
        <taxon>Flavobacteriia</taxon>
        <taxon>Flavobacteriales</taxon>
        <taxon>Flavobacteriaceae</taxon>
        <taxon>Myroides</taxon>
    </lineage>
</organism>
<dbReference type="Proteomes" id="UP000004834">
    <property type="component" value="Unassembled WGS sequence"/>
</dbReference>
<dbReference type="AlphaFoldDB" id="A0AAV3F073"/>
<reference evidence="1 2" key="1">
    <citation type="submission" date="2011-11" db="EMBL/GenBank/DDBJ databases">
        <title>The Genome Sequence of Myroides odoratimimus CIP 101113.</title>
        <authorList>
            <person name="Earl A."/>
            <person name="Ward D."/>
            <person name="Feldgarden M."/>
            <person name="Gevers D."/>
            <person name="Huys G."/>
            <person name="Young S.K."/>
            <person name="Zeng Q."/>
            <person name="Gargeya S."/>
            <person name="Fitzgerald M."/>
            <person name="Haas B."/>
            <person name="Abouelleil A."/>
            <person name="Alvarado L."/>
            <person name="Arachchi H.M."/>
            <person name="Berlin A."/>
            <person name="Brown A."/>
            <person name="Chapman S.B."/>
            <person name="Chen Z."/>
            <person name="Dunbar C."/>
            <person name="Freedman E."/>
            <person name="Gearin G."/>
            <person name="Goldberg J."/>
            <person name="Griggs A."/>
            <person name="Gujja S."/>
            <person name="Heiman D."/>
            <person name="Howarth C."/>
            <person name="Larson L."/>
            <person name="Lui A."/>
            <person name="MacDonald P.J.P."/>
            <person name="Montmayeur A."/>
            <person name="Murphy C."/>
            <person name="Neiman D."/>
            <person name="Pearson M."/>
            <person name="Priest M."/>
            <person name="Roberts A."/>
            <person name="Saif S."/>
            <person name="Shea T."/>
            <person name="Shenoy N."/>
            <person name="Sisk P."/>
            <person name="Stolte C."/>
            <person name="Sykes S."/>
            <person name="Wortman J."/>
            <person name="Nusbaum C."/>
            <person name="Birren B."/>
        </authorList>
    </citation>
    <scope>NUCLEOTIDE SEQUENCE [LARGE SCALE GENOMIC DNA]</scope>
    <source>
        <strain evidence="1 2">CIP 101113</strain>
    </source>
</reference>
<proteinExistence type="predicted"/>
<accession>A0AAV3F073</accession>
<gene>
    <name evidence="1" type="ORF">HMPREF9715_02792</name>
</gene>
<comment type="caution">
    <text evidence="1">The sequence shown here is derived from an EMBL/GenBank/DDBJ whole genome shotgun (WGS) entry which is preliminary data.</text>
</comment>
<dbReference type="EMBL" id="AGEE01000039">
    <property type="protein sequence ID" value="EHO07926.1"/>
    <property type="molecule type" value="Genomic_DNA"/>
</dbReference>
<sequence>MSKISVNKLGEYIEANPTRRRRIVFDQKNPAAFIVTRYSRAKEIAIEYFINNFDDEILIQGIEELDNIESESDFQENDIANSLEFLVSLLEFEVFNFIDFDNIQISRYVGSNPKLNINNVEVSVNPDLIFSGTIRNRKVKGALKFHFSKTSSLNTESAKNIATLIHQFVEDNLIQDDENADIKFCLSLDVFAGICESAPRSYMRRRDNIRFACTEIDLWWDNL</sequence>
<name>A0AAV3F073_9FLAO</name>
<evidence type="ECO:0000313" key="1">
    <source>
        <dbReference type="EMBL" id="EHO07926.1"/>
    </source>
</evidence>